<dbReference type="Pfam" id="PF08263">
    <property type="entry name" value="LRRNT_2"/>
    <property type="match status" value="2"/>
</dbReference>
<evidence type="ECO:0000256" key="1">
    <source>
        <dbReference type="ARBA" id="ARBA00004170"/>
    </source>
</evidence>
<protein>
    <recommendedName>
        <fullName evidence="27">Protein kinase domain-containing protein</fullName>
    </recommendedName>
</protein>
<dbReference type="Pfam" id="PF00560">
    <property type="entry name" value="LRR_1"/>
    <property type="match status" value="2"/>
</dbReference>
<dbReference type="InterPro" id="IPR011009">
    <property type="entry name" value="Kinase-like_dom_sf"/>
</dbReference>
<dbReference type="SMART" id="SM00369">
    <property type="entry name" value="LRR_TYP"/>
    <property type="match status" value="14"/>
</dbReference>
<keyword evidence="11" id="KW-0808">Transferase</keyword>
<dbReference type="PANTHER" id="PTHR48063:SF98">
    <property type="entry name" value="LRR RECEPTOR-LIKE SERINE_THREONINE-PROTEIN KINASE FLS2"/>
    <property type="match status" value="1"/>
</dbReference>
<evidence type="ECO:0000256" key="22">
    <source>
        <dbReference type="ARBA" id="ARBA00023170"/>
    </source>
</evidence>
<dbReference type="PROSITE" id="PS00108">
    <property type="entry name" value="PROTEIN_KINASE_ST"/>
    <property type="match status" value="1"/>
</dbReference>
<keyword evidence="20 26" id="KW-0472">Membrane</keyword>
<keyword evidence="19 26" id="KW-1133">Transmembrane helix</keyword>
<dbReference type="Proteomes" id="UP001603857">
    <property type="component" value="Unassembled WGS sequence"/>
</dbReference>
<dbReference type="InterPro" id="IPR001611">
    <property type="entry name" value="Leu-rich_rpt"/>
</dbReference>
<organism evidence="28 29">
    <name type="scientific">Flemingia macrophylla</name>
    <dbReference type="NCBI Taxonomy" id="520843"/>
    <lineage>
        <taxon>Eukaryota</taxon>
        <taxon>Viridiplantae</taxon>
        <taxon>Streptophyta</taxon>
        <taxon>Embryophyta</taxon>
        <taxon>Tracheophyta</taxon>
        <taxon>Spermatophyta</taxon>
        <taxon>Magnoliopsida</taxon>
        <taxon>eudicotyledons</taxon>
        <taxon>Gunneridae</taxon>
        <taxon>Pentapetalae</taxon>
        <taxon>rosids</taxon>
        <taxon>fabids</taxon>
        <taxon>Fabales</taxon>
        <taxon>Fabaceae</taxon>
        <taxon>Papilionoideae</taxon>
        <taxon>50 kb inversion clade</taxon>
        <taxon>NPAAA clade</taxon>
        <taxon>indigoferoid/millettioid clade</taxon>
        <taxon>Phaseoleae</taxon>
        <taxon>Flemingia</taxon>
    </lineage>
</organism>
<gene>
    <name evidence="28" type="ORF">Fmac_016584</name>
</gene>
<dbReference type="SMART" id="SM00220">
    <property type="entry name" value="S_TKc"/>
    <property type="match status" value="1"/>
</dbReference>
<keyword evidence="22" id="KW-0675">Receptor</keyword>
<evidence type="ECO:0000256" key="16">
    <source>
        <dbReference type="ARBA" id="ARBA00022777"/>
    </source>
</evidence>
<keyword evidence="7" id="KW-0134">Cell wall</keyword>
<dbReference type="InterPro" id="IPR013210">
    <property type="entry name" value="LRR_N_plant-typ"/>
</dbReference>
<dbReference type="Pfam" id="PF13855">
    <property type="entry name" value="LRR_8"/>
    <property type="match status" value="4"/>
</dbReference>
<keyword evidence="17" id="KW-0611">Plant defense</keyword>
<dbReference type="Gene3D" id="3.30.200.20">
    <property type="entry name" value="Phosphorylase Kinase, domain 1"/>
    <property type="match status" value="1"/>
</dbReference>
<dbReference type="GO" id="GO:0016301">
    <property type="term" value="F:kinase activity"/>
    <property type="evidence" value="ECO:0007669"/>
    <property type="project" value="UniProtKB-KW"/>
</dbReference>
<comment type="subcellular location">
    <subcellularLocation>
        <location evidence="3">Cell membrane</location>
        <topology evidence="3">Single-pass type I membrane protein</topology>
    </subcellularLocation>
    <subcellularLocation>
        <location evidence="1">Membrane</location>
        <topology evidence="1">Peripheral membrane protein</topology>
    </subcellularLocation>
    <subcellularLocation>
        <location evidence="2">Secreted</location>
        <location evidence="2">Cell wall</location>
    </subcellularLocation>
</comment>
<keyword evidence="14" id="KW-0677">Repeat</keyword>
<evidence type="ECO:0000256" key="10">
    <source>
        <dbReference type="ARBA" id="ARBA00022614"/>
    </source>
</evidence>
<feature type="binding site" evidence="25">
    <location>
        <position position="144"/>
    </location>
    <ligand>
        <name>ATP</name>
        <dbReference type="ChEBI" id="CHEBI:30616"/>
    </ligand>
</feature>
<evidence type="ECO:0000256" key="5">
    <source>
        <dbReference type="ARBA" id="ARBA00009592"/>
    </source>
</evidence>
<dbReference type="PROSITE" id="PS51257">
    <property type="entry name" value="PROKAR_LIPOPROTEIN"/>
    <property type="match status" value="1"/>
</dbReference>
<feature type="domain" description="Protein kinase" evidence="27">
    <location>
        <begin position="116"/>
        <end position="378"/>
    </location>
</feature>
<dbReference type="SMART" id="SM00365">
    <property type="entry name" value="LRR_SD22"/>
    <property type="match status" value="6"/>
</dbReference>
<evidence type="ECO:0000256" key="2">
    <source>
        <dbReference type="ARBA" id="ARBA00004191"/>
    </source>
</evidence>
<keyword evidence="13" id="KW-0732">Signal</keyword>
<evidence type="ECO:0000256" key="13">
    <source>
        <dbReference type="ARBA" id="ARBA00022729"/>
    </source>
</evidence>
<dbReference type="GO" id="GO:0005524">
    <property type="term" value="F:ATP binding"/>
    <property type="evidence" value="ECO:0007669"/>
    <property type="project" value="UniProtKB-UniRule"/>
</dbReference>
<dbReference type="EMBL" id="JBGMDY010000005">
    <property type="protein sequence ID" value="KAL2335371.1"/>
    <property type="molecule type" value="Genomic_DNA"/>
</dbReference>
<dbReference type="FunFam" id="3.80.10.10:FF:000400">
    <property type="entry name" value="Nuclear pore complex protein NUP107"/>
    <property type="match status" value="1"/>
</dbReference>
<keyword evidence="18 25" id="KW-0067">ATP-binding</keyword>
<comment type="similarity">
    <text evidence="4">Belongs to the protein kinase superfamily. Ser/Thr protein kinase family.</text>
</comment>
<dbReference type="InterPro" id="IPR032675">
    <property type="entry name" value="LRR_dom_sf"/>
</dbReference>
<comment type="similarity">
    <text evidence="5">Belongs to the RLP family.</text>
</comment>
<evidence type="ECO:0000256" key="14">
    <source>
        <dbReference type="ARBA" id="ARBA00022737"/>
    </source>
</evidence>
<dbReference type="InterPro" id="IPR046956">
    <property type="entry name" value="RLP23-like"/>
</dbReference>
<evidence type="ECO:0000256" key="3">
    <source>
        <dbReference type="ARBA" id="ARBA00004251"/>
    </source>
</evidence>
<evidence type="ECO:0000256" key="9">
    <source>
        <dbReference type="ARBA" id="ARBA00022527"/>
    </source>
</evidence>
<dbReference type="FunFam" id="3.30.200.20:FF:000274">
    <property type="entry name" value="Calcium/calmodulin-regulated receptor-like kinase 1"/>
    <property type="match status" value="1"/>
</dbReference>
<evidence type="ECO:0000256" key="7">
    <source>
        <dbReference type="ARBA" id="ARBA00022512"/>
    </source>
</evidence>
<dbReference type="InterPro" id="IPR001245">
    <property type="entry name" value="Ser-Thr/Tyr_kinase_cat_dom"/>
</dbReference>
<dbReference type="GO" id="GO:0005886">
    <property type="term" value="C:plasma membrane"/>
    <property type="evidence" value="ECO:0007669"/>
    <property type="project" value="UniProtKB-SubCell"/>
</dbReference>
<evidence type="ECO:0000256" key="11">
    <source>
        <dbReference type="ARBA" id="ARBA00022679"/>
    </source>
</evidence>
<keyword evidence="6" id="KW-1003">Cell membrane</keyword>
<evidence type="ECO:0000256" key="18">
    <source>
        <dbReference type="ARBA" id="ARBA00022840"/>
    </source>
</evidence>
<dbReference type="InterPro" id="IPR017441">
    <property type="entry name" value="Protein_kinase_ATP_BS"/>
</dbReference>
<evidence type="ECO:0000256" key="23">
    <source>
        <dbReference type="ARBA" id="ARBA00023180"/>
    </source>
</evidence>
<dbReference type="CDD" id="cd14066">
    <property type="entry name" value="STKc_IRAK"/>
    <property type="match status" value="1"/>
</dbReference>
<evidence type="ECO:0000256" key="15">
    <source>
        <dbReference type="ARBA" id="ARBA00022741"/>
    </source>
</evidence>
<evidence type="ECO:0000256" key="25">
    <source>
        <dbReference type="PROSITE-ProRule" id="PRU10141"/>
    </source>
</evidence>
<dbReference type="FunFam" id="3.80.10.10:FF:000213">
    <property type="entry name" value="Tyrosine-sulfated glycopeptide receptor 1"/>
    <property type="match status" value="1"/>
</dbReference>
<dbReference type="PANTHER" id="PTHR48063">
    <property type="entry name" value="LRR RECEPTOR-LIKE KINASE"/>
    <property type="match status" value="1"/>
</dbReference>
<dbReference type="Gene3D" id="3.80.10.10">
    <property type="entry name" value="Ribonuclease Inhibitor"/>
    <property type="match status" value="4"/>
</dbReference>
<keyword evidence="16" id="KW-0418">Kinase</keyword>
<sequence length="1352" mass="149789">MVRQADLVIFGVSVGLASGILISCLIFFGIRWYKKRAHLRQSTTESSVTTLPIRTNGLGTSTDFSASLESSIAMSRSENLKKNSRFVWWNHQNKDHFASASGVLKYSYKEIQKATQNFTNTLGQGSFGTVYKATMPAGDVVAVKVLAPNSKQGEKEFQTEVFLLGRLHHRNLVNLVGYCVDKGQRVLVYQYMSNGSLANLLYGEEKKLSWDERLQIALDISHGIEYLHEGAIPPVIHRDLKSANILLDHSMRAKVADFGLSKEEIFDGRNSGLKGTYGYMDPAYISTSKLTTKSDIYSFGIIVFELITAIHPHQNLMEYINLAAMDHDGIDEILDKQLVGKCNLEEVRQLAKIGHKCLHKSPRKRPSIVHISPLHSSTSISENISIEVRVDHQCAKTDKEALLKLKSGFLHGRHLLSSWTGDDCCKWKGISCNNLTGHVTKLDLRFSNFTAVIGPEDLNALPDGLVLTVEDDPAAYVALEGKIDSSICELQHLTFLDLSIHFIKGEIPKCIGSLGQLIELKLAGNELVGFVPNTFANLSKLQNLDLRENYLVANDLEWLSHLSNLRYLALSNTNLSRAVEWPSSISKIPHLVEFHLRACGPPPATAKSISHINSSTALRILCLSGNELNTSILSWVVNVSKFLTVLDLSKCSLHNVPDGLANMISLQYLDLSFNELDGSIIKSFHTLCQLKVLYLRFNKLSGTSSDYLQELSFGHLSHLERLDLGWNQLNGSLSVLEVSEFASLEYSDISYNQLSGTLPTTLGQFSNIIYLDLSHNQMTGTLPTTLGQSATFTMIESFEPSPFIDETILAWKGDKREYGGNLLGLMTFIDLSGNQLIGEIPESLTELVALAGLNLSGNNLTGFIPNNIGHMQMLESLDLSRNHLYGRMPSSFSNLKTDKEALLKLKSGFLYGRHLLSSWTGDDCCKWKGISCNNLTGRVTKLDLRFSNFTPVIGPQDLNDLPDSRVLVVYSDPATGTLKGEIPKCIGSLGQLIELKLAVNELVVVPNTFANLSNLQSLDLRENDLVADDLEWLSHLSNLRYLALSDTNLSRVVEWPSSISKTPYLVELYLDYCGLPQVNHKSIPVNSSTSLKILNLSGNELNSSILSWVVNVSKVLRVLELSGNDLHNVPDGFANMISLQYLDLSENELDGEIPQCLGHITALSNKEFPRKTISYLEYGFSFVEHEPSSFIDETILAWKGDKREYGGILLGLMTFIDLSGNQLIGEIPESLTKLVALAGLNLSGNNLTGFIPNNIGHMQMLESLDLSRNHLYGRMPSSFSYLSFLSYMSLSFNNLYGEIPISTQLQSFDVSAYVGNIGLCGPPLTNQCPGRNQSFRRVWGAIRDFGMEDSVV</sequence>
<dbReference type="PROSITE" id="PS00107">
    <property type="entry name" value="PROTEIN_KINASE_ATP"/>
    <property type="match status" value="1"/>
</dbReference>
<keyword evidence="10" id="KW-0433">Leucine-rich repeat</keyword>
<evidence type="ECO:0000256" key="26">
    <source>
        <dbReference type="SAM" id="Phobius"/>
    </source>
</evidence>
<evidence type="ECO:0000256" key="17">
    <source>
        <dbReference type="ARBA" id="ARBA00022821"/>
    </source>
</evidence>
<evidence type="ECO:0000313" key="29">
    <source>
        <dbReference type="Proteomes" id="UP001603857"/>
    </source>
</evidence>
<feature type="transmembrane region" description="Helical" evidence="26">
    <location>
        <begin position="7"/>
        <end position="33"/>
    </location>
</feature>
<keyword evidence="29" id="KW-1185">Reference proteome</keyword>
<evidence type="ECO:0000256" key="6">
    <source>
        <dbReference type="ARBA" id="ARBA00022475"/>
    </source>
</evidence>
<evidence type="ECO:0000256" key="19">
    <source>
        <dbReference type="ARBA" id="ARBA00022989"/>
    </source>
</evidence>
<evidence type="ECO:0000256" key="12">
    <source>
        <dbReference type="ARBA" id="ARBA00022692"/>
    </source>
</evidence>
<keyword evidence="12 26" id="KW-0812">Transmembrane</keyword>
<reference evidence="28 29" key="1">
    <citation type="submission" date="2024-08" db="EMBL/GenBank/DDBJ databases">
        <title>Insights into the chromosomal genome structure of Flemingia macrophylla.</title>
        <authorList>
            <person name="Ding Y."/>
            <person name="Zhao Y."/>
            <person name="Bi W."/>
            <person name="Wu M."/>
            <person name="Zhao G."/>
            <person name="Gong Y."/>
            <person name="Li W."/>
            <person name="Zhang P."/>
        </authorList>
    </citation>
    <scope>NUCLEOTIDE SEQUENCE [LARGE SCALE GENOMIC DNA]</scope>
    <source>
        <strain evidence="28">DYQJB</strain>
        <tissue evidence="28">Leaf</tissue>
    </source>
</reference>
<accession>A0ABD1MI16</accession>
<name>A0ABD1MI16_9FABA</name>
<dbReference type="Pfam" id="PF07714">
    <property type="entry name" value="PK_Tyr_Ser-Thr"/>
    <property type="match status" value="1"/>
</dbReference>
<dbReference type="SUPFAM" id="SSF56112">
    <property type="entry name" value="Protein kinase-like (PK-like)"/>
    <property type="match status" value="1"/>
</dbReference>
<evidence type="ECO:0000256" key="8">
    <source>
        <dbReference type="ARBA" id="ARBA00022525"/>
    </source>
</evidence>
<dbReference type="FunFam" id="3.80.10.10:FF:000041">
    <property type="entry name" value="LRR receptor-like serine/threonine-protein kinase ERECTA"/>
    <property type="match status" value="1"/>
</dbReference>
<proteinExistence type="inferred from homology"/>
<evidence type="ECO:0000259" key="27">
    <source>
        <dbReference type="PROSITE" id="PS50011"/>
    </source>
</evidence>
<dbReference type="SUPFAM" id="SSF52047">
    <property type="entry name" value="RNI-like"/>
    <property type="match status" value="2"/>
</dbReference>
<evidence type="ECO:0000313" key="28">
    <source>
        <dbReference type="EMBL" id="KAL2335371.1"/>
    </source>
</evidence>
<dbReference type="PROSITE" id="PS50011">
    <property type="entry name" value="PROTEIN_KINASE_DOM"/>
    <property type="match status" value="1"/>
</dbReference>
<dbReference type="InterPro" id="IPR000719">
    <property type="entry name" value="Prot_kinase_dom"/>
</dbReference>
<evidence type="ECO:0000256" key="21">
    <source>
        <dbReference type="ARBA" id="ARBA00023157"/>
    </source>
</evidence>
<dbReference type="InterPro" id="IPR003591">
    <property type="entry name" value="Leu-rich_rpt_typical-subtyp"/>
</dbReference>
<evidence type="ECO:0000256" key="20">
    <source>
        <dbReference type="ARBA" id="ARBA00023136"/>
    </source>
</evidence>
<evidence type="ECO:0000256" key="24">
    <source>
        <dbReference type="ARBA" id="ARBA00038043"/>
    </source>
</evidence>
<keyword evidence="9" id="KW-0723">Serine/threonine-protein kinase</keyword>
<keyword evidence="21" id="KW-1015">Disulfide bond</keyword>
<keyword evidence="23" id="KW-0325">Glycoprotein</keyword>
<dbReference type="InterPro" id="IPR008271">
    <property type="entry name" value="Ser/Thr_kinase_AS"/>
</dbReference>
<dbReference type="GO" id="GO:0006952">
    <property type="term" value="P:defense response"/>
    <property type="evidence" value="ECO:0007669"/>
    <property type="project" value="UniProtKB-KW"/>
</dbReference>
<comment type="caution">
    <text evidence="28">The sequence shown here is derived from an EMBL/GenBank/DDBJ whole genome shotgun (WGS) entry which is preliminary data.</text>
</comment>
<comment type="similarity">
    <text evidence="24">Belongs to the polygalacturonase-inhibiting protein family.</text>
</comment>
<evidence type="ECO:0000256" key="4">
    <source>
        <dbReference type="ARBA" id="ARBA00008684"/>
    </source>
</evidence>
<keyword evidence="8" id="KW-0964">Secreted</keyword>
<keyword evidence="15 25" id="KW-0547">Nucleotide-binding</keyword>
<dbReference type="Gene3D" id="1.10.510.10">
    <property type="entry name" value="Transferase(Phosphotransferase) domain 1"/>
    <property type="match status" value="1"/>
</dbReference>